<evidence type="ECO:0008006" key="4">
    <source>
        <dbReference type="Google" id="ProtNLM"/>
    </source>
</evidence>
<dbReference type="AlphaFoldDB" id="A0A6B2HAH7"/>
<feature type="chain" id="PRO_5025367341" description="Lipoprotein" evidence="1">
    <location>
        <begin position="23"/>
        <end position="219"/>
    </location>
</feature>
<dbReference type="PROSITE" id="PS51257">
    <property type="entry name" value="PROKAR_LIPOPROTEIN"/>
    <property type="match status" value="1"/>
</dbReference>
<evidence type="ECO:0000313" key="2">
    <source>
        <dbReference type="EMBL" id="NDK56692.1"/>
    </source>
</evidence>
<gene>
    <name evidence="2" type="ORF">GWO68_12255</name>
</gene>
<dbReference type="RefSeq" id="WP_162346751.1">
    <property type="nucleotide sequence ID" value="NZ_JAAEAA010000015.1"/>
</dbReference>
<proteinExistence type="predicted"/>
<evidence type="ECO:0000313" key="3">
    <source>
        <dbReference type="Proteomes" id="UP000478546"/>
    </source>
</evidence>
<name>A0A6B2HAH7_9BACT</name>
<comment type="caution">
    <text evidence="2">The sequence shown here is derived from an EMBL/GenBank/DDBJ whole genome shotgun (WGS) entry which is preliminary data.</text>
</comment>
<sequence length="219" mass="24067">MRTFFTKTLAFASAVILLSSCAGSYKSITPENMHYEVKSESNGVVLQYRLGVLGEHGNKKYVKKESKNFIKVAAVKLTNNTANTIDVSNDVKFFSGPNQFSSLEPKLAHARLKQSVPIYLLYTLLTPLRLSETTYVNGIKQETRVIFPVGLIVGPGITLYNMITAGTANNKLLSDLQKYSVLNKQIAPGETLHGIVVIPNGGYNPLSIKVGEEELQTKQ</sequence>
<keyword evidence="3" id="KW-1185">Reference proteome</keyword>
<evidence type="ECO:0000256" key="1">
    <source>
        <dbReference type="SAM" id="SignalP"/>
    </source>
</evidence>
<dbReference type="EMBL" id="JAAEAA010000015">
    <property type="protein sequence ID" value="NDK56692.1"/>
    <property type="molecule type" value="Genomic_DNA"/>
</dbReference>
<organism evidence="2 3">
    <name type="scientific">Pontibacter fetidus</name>
    <dbReference type="NCBI Taxonomy" id="2700082"/>
    <lineage>
        <taxon>Bacteria</taxon>
        <taxon>Pseudomonadati</taxon>
        <taxon>Bacteroidota</taxon>
        <taxon>Cytophagia</taxon>
        <taxon>Cytophagales</taxon>
        <taxon>Hymenobacteraceae</taxon>
        <taxon>Pontibacter</taxon>
    </lineage>
</organism>
<keyword evidence="1" id="KW-0732">Signal</keyword>
<reference evidence="2 3" key="1">
    <citation type="submission" date="2020-01" db="EMBL/GenBank/DDBJ databases">
        <authorList>
            <person name="Kim M.K."/>
        </authorList>
    </citation>
    <scope>NUCLEOTIDE SEQUENCE [LARGE SCALE GENOMIC DNA]</scope>
    <source>
        <strain evidence="2 3">BT213</strain>
    </source>
</reference>
<feature type="signal peptide" evidence="1">
    <location>
        <begin position="1"/>
        <end position="22"/>
    </location>
</feature>
<protein>
    <recommendedName>
        <fullName evidence="4">Lipoprotein</fullName>
    </recommendedName>
</protein>
<dbReference type="Proteomes" id="UP000478546">
    <property type="component" value="Unassembled WGS sequence"/>
</dbReference>
<accession>A0A6B2HAH7</accession>